<proteinExistence type="predicted"/>
<organism evidence="1 2">
    <name type="scientific">Candidatus Thiomargarita nelsonii</name>
    <dbReference type="NCBI Taxonomy" id="1003181"/>
    <lineage>
        <taxon>Bacteria</taxon>
        <taxon>Pseudomonadati</taxon>
        <taxon>Pseudomonadota</taxon>
        <taxon>Gammaproteobacteria</taxon>
        <taxon>Thiotrichales</taxon>
        <taxon>Thiotrichaceae</taxon>
        <taxon>Thiomargarita</taxon>
    </lineage>
</organism>
<protein>
    <submittedName>
        <fullName evidence="1">Uncharacterized protein</fullName>
    </submittedName>
</protein>
<evidence type="ECO:0000313" key="2">
    <source>
        <dbReference type="Proteomes" id="UP000076962"/>
    </source>
</evidence>
<comment type="caution">
    <text evidence="1">The sequence shown here is derived from an EMBL/GenBank/DDBJ whole genome shotgun (WGS) entry which is preliminary data.</text>
</comment>
<sequence length="92" mass="10138">MAIPLQPVQRLAKIYILKFAPLAILFIQDNRKSLIVQGVWINSAVATVLENLVSLHNPPVYSESKIYLGLFEDGKSSLSIKISWAGPSKSSN</sequence>
<evidence type="ECO:0000313" key="1">
    <source>
        <dbReference type="EMBL" id="OAD21067.1"/>
    </source>
</evidence>
<keyword evidence="2" id="KW-1185">Reference proteome</keyword>
<name>A0A176RZE8_9GAMM</name>
<dbReference type="AlphaFoldDB" id="A0A176RZE8"/>
<dbReference type="EMBL" id="LUTY01001897">
    <property type="protein sequence ID" value="OAD21067.1"/>
    <property type="molecule type" value="Genomic_DNA"/>
</dbReference>
<reference evidence="1 2" key="1">
    <citation type="submission" date="2016-05" db="EMBL/GenBank/DDBJ databases">
        <title>Single-cell genome of chain-forming Candidatus Thiomargarita nelsonii and comparison to other large sulfur-oxidizing bacteria.</title>
        <authorList>
            <person name="Winkel M."/>
            <person name="Salman V."/>
            <person name="Woyke T."/>
            <person name="Schulz-Vogt H."/>
            <person name="Richter M."/>
            <person name="Flood B."/>
            <person name="Bailey J."/>
            <person name="Amann R."/>
            <person name="Mussmann M."/>
        </authorList>
    </citation>
    <scope>NUCLEOTIDE SEQUENCE [LARGE SCALE GENOMIC DNA]</scope>
    <source>
        <strain evidence="1 2">THI036</strain>
    </source>
</reference>
<accession>A0A176RZE8</accession>
<dbReference type="Proteomes" id="UP000076962">
    <property type="component" value="Unassembled WGS sequence"/>
</dbReference>
<gene>
    <name evidence="1" type="ORF">THIOM_003182</name>
</gene>